<organism evidence="8 9">
    <name type="scientific">Tistlia consotensis USBA 355</name>
    <dbReference type="NCBI Taxonomy" id="560819"/>
    <lineage>
        <taxon>Bacteria</taxon>
        <taxon>Pseudomonadati</taxon>
        <taxon>Pseudomonadota</taxon>
        <taxon>Alphaproteobacteria</taxon>
        <taxon>Rhodospirillales</taxon>
        <taxon>Rhodovibrionaceae</taxon>
        <taxon>Tistlia</taxon>
    </lineage>
</organism>
<dbReference type="PRINTS" id="PR01036">
    <property type="entry name" value="TCRTETB"/>
</dbReference>
<evidence type="ECO:0000259" key="7">
    <source>
        <dbReference type="PROSITE" id="PS50850"/>
    </source>
</evidence>
<keyword evidence="9" id="KW-1185">Reference proteome</keyword>
<feature type="transmembrane region" description="Helical" evidence="6">
    <location>
        <begin position="190"/>
        <end position="208"/>
    </location>
</feature>
<dbReference type="Gene3D" id="1.20.1250.20">
    <property type="entry name" value="MFS general substrate transporter like domains"/>
    <property type="match status" value="1"/>
</dbReference>
<feature type="transmembrane region" description="Helical" evidence="6">
    <location>
        <begin position="289"/>
        <end position="310"/>
    </location>
</feature>
<proteinExistence type="predicted"/>
<comment type="subcellular location">
    <subcellularLocation>
        <location evidence="1">Membrane</location>
        <topology evidence="1">Multi-pass membrane protein</topology>
    </subcellularLocation>
</comment>
<protein>
    <submittedName>
        <fullName evidence="8">Drug resistance transporter, EmrB/QacA subfamily</fullName>
    </submittedName>
</protein>
<dbReference type="RefSeq" id="WP_085122867.1">
    <property type="nucleotide sequence ID" value="NZ_FWZX01000007.1"/>
</dbReference>
<feature type="transmembrane region" description="Helical" evidence="6">
    <location>
        <begin position="33"/>
        <end position="56"/>
    </location>
</feature>
<feature type="transmembrane region" description="Helical" evidence="6">
    <location>
        <begin position="220"/>
        <end position="239"/>
    </location>
</feature>
<feature type="transmembrane region" description="Helical" evidence="6">
    <location>
        <begin position="355"/>
        <end position="372"/>
    </location>
</feature>
<evidence type="ECO:0000256" key="1">
    <source>
        <dbReference type="ARBA" id="ARBA00004141"/>
    </source>
</evidence>
<evidence type="ECO:0000256" key="6">
    <source>
        <dbReference type="SAM" id="Phobius"/>
    </source>
</evidence>
<feature type="region of interest" description="Disordered" evidence="5">
    <location>
        <begin position="504"/>
        <end position="528"/>
    </location>
</feature>
<gene>
    <name evidence="8" type="ORF">SAMN05428998_107175</name>
</gene>
<feature type="transmembrane region" description="Helical" evidence="6">
    <location>
        <begin position="76"/>
        <end position="93"/>
    </location>
</feature>
<feature type="transmembrane region" description="Helical" evidence="6">
    <location>
        <begin position="251"/>
        <end position="268"/>
    </location>
</feature>
<feature type="domain" description="Major facilitator superfamily (MFS) profile" evidence="7">
    <location>
        <begin position="34"/>
        <end position="501"/>
    </location>
</feature>
<dbReference type="PROSITE" id="PS50850">
    <property type="entry name" value="MFS"/>
    <property type="match status" value="1"/>
</dbReference>
<dbReference type="EMBL" id="FWZX01000007">
    <property type="protein sequence ID" value="SMF22348.1"/>
    <property type="molecule type" value="Genomic_DNA"/>
</dbReference>
<dbReference type="InterPro" id="IPR011701">
    <property type="entry name" value="MFS"/>
</dbReference>
<keyword evidence="4 6" id="KW-0472">Membrane</keyword>
<keyword evidence="2 6" id="KW-0812">Transmembrane</keyword>
<dbReference type="CDD" id="cd17321">
    <property type="entry name" value="MFS_MMR_MDR_like"/>
    <property type="match status" value="1"/>
</dbReference>
<keyword evidence="3 6" id="KW-1133">Transmembrane helix</keyword>
<dbReference type="AlphaFoldDB" id="A0A1Y6BS01"/>
<evidence type="ECO:0000256" key="3">
    <source>
        <dbReference type="ARBA" id="ARBA00022989"/>
    </source>
</evidence>
<dbReference type="Gene3D" id="1.20.1720.10">
    <property type="entry name" value="Multidrug resistance protein D"/>
    <property type="match status" value="1"/>
</dbReference>
<dbReference type="PANTHER" id="PTHR42718">
    <property type="entry name" value="MAJOR FACILITATOR SUPERFAMILY MULTIDRUG TRANSPORTER MFSC"/>
    <property type="match status" value="1"/>
</dbReference>
<feature type="transmembrane region" description="Helical" evidence="6">
    <location>
        <begin position="100"/>
        <end position="119"/>
    </location>
</feature>
<dbReference type="GO" id="GO:0022857">
    <property type="term" value="F:transmembrane transporter activity"/>
    <property type="evidence" value="ECO:0007669"/>
    <property type="project" value="InterPro"/>
</dbReference>
<dbReference type="PANTHER" id="PTHR42718:SF42">
    <property type="entry name" value="EXPORT PROTEIN"/>
    <property type="match status" value="1"/>
</dbReference>
<sequence>MITHRPLCPEGQAARRLRRGGPDGLCAEGSRPFVLAATILASAMAFIDGSVVNIALPTIQRDLGAGFAELQWVVNGYILLLGALILVGGGLGDRLGRRRVFVAGIALFALASLACALAPGIEALIAARLLQGVGAALLVPQSLAIIAAAFPKAERGRAIGTWAGASAITTALGPPLGGLLIDALDWRAAFWINLPLSLAAIWLALRHVPESRDESASGRLDWAGGLLAAGACGALTVGLTRLADDGAGGRLPAFGAIALGLAGLWLFLRTERRTAAPLMPTGLFAEPAFLGANVMTLFLYGALGAVLFLLPFDLVGRRGLSAAEVGVTLLPLGLIIGTLSRAAGGLVDRTGPRPPLVLGSALVAVAASGLALGEGGYWTAVFAPILLLALGMALVVSPLTTVVMNAAPDGKSGAASGINNAASRLAGLFAIALVGAAANLIFHEGPAAAGQRFGVLPPPGDALRPAVESAFVSAYSSALWLAALWAALAALVALVMLRPRRPAARAGSGADQASAESGSSVSADSSVA</sequence>
<dbReference type="Proteomes" id="UP000192917">
    <property type="component" value="Unassembled WGS sequence"/>
</dbReference>
<feature type="transmembrane region" description="Helical" evidence="6">
    <location>
        <begin position="322"/>
        <end position="343"/>
    </location>
</feature>
<feature type="transmembrane region" description="Helical" evidence="6">
    <location>
        <begin position="378"/>
        <end position="404"/>
    </location>
</feature>
<feature type="transmembrane region" description="Helical" evidence="6">
    <location>
        <begin position="125"/>
        <end position="150"/>
    </location>
</feature>
<evidence type="ECO:0000256" key="5">
    <source>
        <dbReference type="SAM" id="MobiDB-lite"/>
    </source>
</evidence>
<accession>A0A1Y6BS01</accession>
<name>A0A1Y6BS01_9PROT</name>
<dbReference type="SUPFAM" id="SSF103473">
    <property type="entry name" value="MFS general substrate transporter"/>
    <property type="match status" value="1"/>
</dbReference>
<dbReference type="Pfam" id="PF07690">
    <property type="entry name" value="MFS_1"/>
    <property type="match status" value="1"/>
</dbReference>
<evidence type="ECO:0000256" key="4">
    <source>
        <dbReference type="ARBA" id="ARBA00023136"/>
    </source>
</evidence>
<dbReference type="InterPro" id="IPR036259">
    <property type="entry name" value="MFS_trans_sf"/>
</dbReference>
<dbReference type="STRING" id="560819.SAMN05428998_107175"/>
<feature type="transmembrane region" description="Helical" evidence="6">
    <location>
        <begin position="425"/>
        <end position="442"/>
    </location>
</feature>
<dbReference type="GO" id="GO:0016020">
    <property type="term" value="C:membrane"/>
    <property type="evidence" value="ECO:0007669"/>
    <property type="project" value="UniProtKB-SubCell"/>
</dbReference>
<evidence type="ECO:0000313" key="9">
    <source>
        <dbReference type="Proteomes" id="UP000192917"/>
    </source>
</evidence>
<feature type="transmembrane region" description="Helical" evidence="6">
    <location>
        <begin position="478"/>
        <end position="497"/>
    </location>
</feature>
<evidence type="ECO:0000313" key="8">
    <source>
        <dbReference type="EMBL" id="SMF22348.1"/>
    </source>
</evidence>
<feature type="transmembrane region" description="Helical" evidence="6">
    <location>
        <begin position="162"/>
        <end position="184"/>
    </location>
</feature>
<reference evidence="8 9" key="1">
    <citation type="submission" date="2017-04" db="EMBL/GenBank/DDBJ databases">
        <authorList>
            <person name="Afonso C.L."/>
            <person name="Miller P.J."/>
            <person name="Scott M.A."/>
            <person name="Spackman E."/>
            <person name="Goraichik I."/>
            <person name="Dimitrov K.M."/>
            <person name="Suarez D.L."/>
            <person name="Swayne D.E."/>
        </authorList>
    </citation>
    <scope>NUCLEOTIDE SEQUENCE [LARGE SCALE GENOMIC DNA]</scope>
    <source>
        <strain evidence="8 9">USBA 355</strain>
    </source>
</reference>
<evidence type="ECO:0000256" key="2">
    <source>
        <dbReference type="ARBA" id="ARBA00022692"/>
    </source>
</evidence>
<dbReference type="InterPro" id="IPR020846">
    <property type="entry name" value="MFS_dom"/>
</dbReference>